<dbReference type="InterPro" id="IPR000914">
    <property type="entry name" value="SBP_5_dom"/>
</dbReference>
<dbReference type="AlphaFoldDB" id="A0A3D9HWN1"/>
<comment type="caution">
    <text evidence="5">The sequence shown here is derived from an EMBL/GenBank/DDBJ whole genome shotgun (WGS) entry which is preliminary data.</text>
</comment>
<dbReference type="Gene3D" id="3.40.190.10">
    <property type="entry name" value="Periplasmic binding protein-like II"/>
    <property type="match status" value="1"/>
</dbReference>
<feature type="domain" description="Solute-binding protein family 5" evidence="4">
    <location>
        <begin position="123"/>
        <end position="546"/>
    </location>
</feature>
<evidence type="ECO:0000256" key="1">
    <source>
        <dbReference type="ARBA" id="ARBA00004418"/>
    </source>
</evidence>
<proteinExistence type="inferred from homology"/>
<feature type="transmembrane region" description="Helical" evidence="3">
    <location>
        <begin position="27"/>
        <end position="49"/>
    </location>
</feature>
<dbReference type="SUPFAM" id="SSF53850">
    <property type="entry name" value="Periplasmic binding protein-like II"/>
    <property type="match status" value="1"/>
</dbReference>
<comment type="similarity">
    <text evidence="2">Belongs to the bacterial solute-binding protein 5 family.</text>
</comment>
<evidence type="ECO:0000313" key="5">
    <source>
        <dbReference type="EMBL" id="RED53913.1"/>
    </source>
</evidence>
<keyword evidence="3" id="KW-0812">Transmembrane</keyword>
<accession>A0A3D9HWN1</accession>
<dbReference type="Gene3D" id="3.10.105.10">
    <property type="entry name" value="Dipeptide-binding Protein, Domain 3"/>
    <property type="match status" value="1"/>
</dbReference>
<comment type="subcellular location">
    <subcellularLocation>
        <location evidence="1">Periplasm</location>
    </subcellularLocation>
</comment>
<name>A0A3D9HWN1_9PROT</name>
<gene>
    <name evidence="5" type="ORF">DFP90_101712</name>
</gene>
<dbReference type="PANTHER" id="PTHR30290">
    <property type="entry name" value="PERIPLASMIC BINDING COMPONENT OF ABC TRANSPORTER"/>
    <property type="match status" value="1"/>
</dbReference>
<dbReference type="RefSeq" id="WP_245956950.1">
    <property type="nucleotide sequence ID" value="NZ_QRDW01000001.1"/>
</dbReference>
<keyword evidence="3" id="KW-1133">Transmembrane helix</keyword>
<dbReference type="InterPro" id="IPR039424">
    <property type="entry name" value="SBP_5"/>
</dbReference>
<protein>
    <submittedName>
        <fullName evidence="5">Peptide/nickel transport system substrate-binding protein</fullName>
    </submittedName>
</protein>
<dbReference type="GO" id="GO:0015833">
    <property type="term" value="P:peptide transport"/>
    <property type="evidence" value="ECO:0007669"/>
    <property type="project" value="TreeGrafter"/>
</dbReference>
<dbReference type="Proteomes" id="UP000256845">
    <property type="component" value="Unassembled WGS sequence"/>
</dbReference>
<keyword evidence="3" id="KW-0472">Membrane</keyword>
<dbReference type="Pfam" id="PF00496">
    <property type="entry name" value="SBP_bac_5"/>
    <property type="match status" value="1"/>
</dbReference>
<dbReference type="PANTHER" id="PTHR30290:SF62">
    <property type="entry name" value="OLIGOPEPTIDE ABC TRANSPORTER, PERIPLASMIC OLIGOPEPTIDE-BINDING PROTEIN"/>
    <property type="match status" value="1"/>
</dbReference>
<dbReference type="GO" id="GO:1904680">
    <property type="term" value="F:peptide transmembrane transporter activity"/>
    <property type="evidence" value="ECO:0007669"/>
    <property type="project" value="TreeGrafter"/>
</dbReference>
<reference evidence="5 6" key="1">
    <citation type="submission" date="2018-07" db="EMBL/GenBank/DDBJ databases">
        <title>Genomic Encyclopedia of Type Strains, Phase III (KMG-III): the genomes of soil and plant-associated and newly described type strains.</title>
        <authorList>
            <person name="Whitman W."/>
        </authorList>
    </citation>
    <scope>NUCLEOTIDE SEQUENCE [LARGE SCALE GENOMIC DNA]</scope>
    <source>
        <strain evidence="5 6">CECT 8488</strain>
    </source>
</reference>
<organism evidence="5 6">
    <name type="scientific">Aestuariispira insulae</name>
    <dbReference type="NCBI Taxonomy" id="1461337"/>
    <lineage>
        <taxon>Bacteria</taxon>
        <taxon>Pseudomonadati</taxon>
        <taxon>Pseudomonadota</taxon>
        <taxon>Alphaproteobacteria</taxon>
        <taxon>Rhodospirillales</taxon>
        <taxon>Kiloniellaceae</taxon>
        <taxon>Aestuariispira</taxon>
    </lineage>
</organism>
<evidence type="ECO:0000259" key="4">
    <source>
        <dbReference type="Pfam" id="PF00496"/>
    </source>
</evidence>
<dbReference type="EMBL" id="QRDW01000001">
    <property type="protein sequence ID" value="RED53913.1"/>
    <property type="molecule type" value="Genomic_DNA"/>
</dbReference>
<evidence type="ECO:0000256" key="3">
    <source>
        <dbReference type="SAM" id="Phobius"/>
    </source>
</evidence>
<dbReference type="CDD" id="cd08500">
    <property type="entry name" value="PBP2_NikA_DppA_OppA_like_4"/>
    <property type="match status" value="1"/>
</dbReference>
<evidence type="ECO:0000313" key="6">
    <source>
        <dbReference type="Proteomes" id="UP000256845"/>
    </source>
</evidence>
<evidence type="ECO:0000256" key="2">
    <source>
        <dbReference type="ARBA" id="ARBA00005695"/>
    </source>
</evidence>
<sequence length="657" mass="74953">MYIRSSNRQPRTQTNCLGHLSFTWMNAAFMALALSAMIICSSSVAWAGIYRQAPMLEAKVAEGSLPDVDARLPSNPMLVQPVEEIGRYGGNWRMAMRRGRDHALLIRTIGYENLVRWNPEWTQVIPNLAQSFNVNDKATEYTFSLRRGLRWSDGEPFTADDIMFWYEDVLQNETLSTDMNAWRIFGGKYFAVQKVDDFTVRFVFQEPHGLFLDNMAAPEGAEPTSYPAHYLKKYHIKYNPDADSEAKAAGFADWREQFFAKFGKPGTIDDRSRWLNSELPVLYAWTLDGEYTKDEPLVAVRNPYYWKVDTAGQQLPYIDQITYEVVESKKDARQVAREGRIDMQVRHIGNFAAEVVQDGSKWPQIRTFEAIDTDMNSAVISLNLNHKDPVLRGLFQDKAFRVALSVAINRSAIIRRVLDNRGEPYQAGPRPESALYNEKLAKQFTEYDVDNARALLDRLGLEKGADGIRRRPDGKPLSFFIDAVGDARAAIVEEIARYWQAVGIDVTPRHLDRNAFYDNREVNEHDASIWGGDGGIAVMQSPIYYFPFTYESLFAVKWARWFQDPNDSRGEKPPAKVLRQMTLYRQLVAQGEPDVRSQLMSEILDIAAEEFLVFGISLPPVRYGIYQQNVGNVPAVMPAAWSYPTPAPTNPAQYFFR</sequence>
<keyword evidence="6" id="KW-1185">Reference proteome</keyword>